<reference evidence="9" key="3">
    <citation type="submission" date="2021-05" db="UniProtKB">
        <authorList>
            <consortium name="EnsemblPlants"/>
        </authorList>
    </citation>
    <scope>IDENTIFICATION</scope>
    <source>
        <strain evidence="9">cv. B73</strain>
    </source>
</reference>
<evidence type="ECO:0000256" key="1">
    <source>
        <dbReference type="ARBA" id="ARBA00004141"/>
    </source>
</evidence>
<dbReference type="PANTHER" id="PTHR24186">
    <property type="entry name" value="PROTEIN PHOSPHATASE 1 REGULATORY SUBUNIT"/>
    <property type="match status" value="1"/>
</dbReference>
<dbReference type="Proteomes" id="UP000007305">
    <property type="component" value="Chromosome 7"/>
</dbReference>
<evidence type="ECO:0000259" key="8">
    <source>
        <dbReference type="Pfam" id="PF13962"/>
    </source>
</evidence>
<name>A0A804QEG9_MAIZE</name>
<sequence>MLVMEEYHTKVVCMHKQNSEEVPFPGHLTSKSNVCSFRVVLLELMIGRRSMDKSRSAGLPPEVSFMLDLWYEETLLRYYAPALGFLMFAVGVNSSAKDLIETIKRPDAIAAGYIRQFVKLVTVDDPFITTDYMVSGGSTGSWPGSPSRNVGKIDEASELRRTVSDIKHNVQTQLSENAKTNKRVIGIHKELQKLHREAIQNTINSVTMVATLIASIAFVVIFNLPGQYFQDVNSGGDIGEAQTTMIVSEAVVVDTRRTGRTKHLPSRGRALSKQPATKAFAGAAGGVQRRGNQEGYCC</sequence>
<keyword evidence="6 7" id="KW-0472">Membrane</keyword>
<dbReference type="Pfam" id="PF13962">
    <property type="entry name" value="PGG"/>
    <property type="match status" value="1"/>
</dbReference>
<evidence type="ECO:0000256" key="2">
    <source>
        <dbReference type="ARBA" id="ARBA00022692"/>
    </source>
</evidence>
<dbReference type="GO" id="GO:0005886">
    <property type="term" value="C:plasma membrane"/>
    <property type="evidence" value="ECO:0000318"/>
    <property type="project" value="GO_Central"/>
</dbReference>
<proteinExistence type="predicted"/>
<comment type="subcellular location">
    <subcellularLocation>
        <location evidence="1">Membrane</location>
        <topology evidence="1">Multi-pass membrane protein</topology>
    </subcellularLocation>
</comment>
<evidence type="ECO:0000256" key="4">
    <source>
        <dbReference type="ARBA" id="ARBA00022989"/>
    </source>
</evidence>
<organism evidence="9 10">
    <name type="scientific">Zea mays</name>
    <name type="common">Maize</name>
    <dbReference type="NCBI Taxonomy" id="4577"/>
    <lineage>
        <taxon>Eukaryota</taxon>
        <taxon>Viridiplantae</taxon>
        <taxon>Streptophyta</taxon>
        <taxon>Embryophyta</taxon>
        <taxon>Tracheophyta</taxon>
        <taxon>Spermatophyta</taxon>
        <taxon>Magnoliopsida</taxon>
        <taxon>Liliopsida</taxon>
        <taxon>Poales</taxon>
        <taxon>Poaceae</taxon>
        <taxon>PACMAD clade</taxon>
        <taxon>Panicoideae</taxon>
        <taxon>Andropogonodae</taxon>
        <taxon>Andropogoneae</taxon>
        <taxon>Tripsacinae</taxon>
        <taxon>Zea</taxon>
    </lineage>
</organism>
<dbReference type="PANTHER" id="PTHR24186:SF2">
    <property type="entry name" value="OS02G0735700 PROTEIN"/>
    <property type="match status" value="1"/>
</dbReference>
<keyword evidence="3" id="KW-0677">Repeat</keyword>
<keyword evidence="10" id="KW-1185">Reference proteome</keyword>
<protein>
    <recommendedName>
        <fullName evidence="8">PGG domain-containing protein</fullName>
    </recommendedName>
</protein>
<feature type="domain" description="PGG" evidence="8">
    <location>
        <begin position="197"/>
        <end position="239"/>
    </location>
</feature>
<dbReference type="AlphaFoldDB" id="A0A804QEG9"/>
<accession>A0A804QEG9</accession>
<evidence type="ECO:0000313" key="10">
    <source>
        <dbReference type="Proteomes" id="UP000007305"/>
    </source>
</evidence>
<dbReference type="Gramene" id="Zm00001eb326280_T003">
    <property type="protein sequence ID" value="Zm00001eb326280_P003"/>
    <property type="gene ID" value="Zm00001eb326280"/>
</dbReference>
<evidence type="ECO:0000256" key="6">
    <source>
        <dbReference type="ARBA" id="ARBA00023136"/>
    </source>
</evidence>
<evidence type="ECO:0000256" key="3">
    <source>
        <dbReference type="ARBA" id="ARBA00022737"/>
    </source>
</evidence>
<dbReference type="InterPro" id="IPR026961">
    <property type="entry name" value="PGG_dom"/>
</dbReference>
<dbReference type="EnsemblPlants" id="Zm00001eb326280_T003">
    <property type="protein sequence ID" value="Zm00001eb326280_P003"/>
    <property type="gene ID" value="Zm00001eb326280"/>
</dbReference>
<dbReference type="InParanoid" id="A0A804QEG9"/>
<keyword evidence="4 7" id="KW-1133">Transmembrane helix</keyword>
<keyword evidence="5" id="KW-0040">ANK repeat</keyword>
<evidence type="ECO:0000313" key="9">
    <source>
        <dbReference type="EnsemblPlants" id="Zm00001eb326280_P003"/>
    </source>
</evidence>
<reference evidence="10" key="1">
    <citation type="submission" date="2015-12" db="EMBL/GenBank/DDBJ databases">
        <title>Update maize B73 reference genome by single molecule sequencing technologies.</title>
        <authorList>
            <consortium name="Maize Genome Sequencing Project"/>
            <person name="Ware D."/>
        </authorList>
    </citation>
    <scope>NUCLEOTIDE SEQUENCE [LARGE SCALE GENOMIC DNA]</scope>
    <source>
        <strain evidence="10">cv. B73</strain>
    </source>
</reference>
<keyword evidence="2 7" id="KW-0812">Transmembrane</keyword>
<feature type="transmembrane region" description="Helical" evidence="7">
    <location>
        <begin position="203"/>
        <end position="224"/>
    </location>
</feature>
<evidence type="ECO:0000256" key="5">
    <source>
        <dbReference type="ARBA" id="ARBA00023043"/>
    </source>
</evidence>
<reference evidence="9" key="2">
    <citation type="submission" date="2019-07" db="EMBL/GenBank/DDBJ databases">
        <authorList>
            <person name="Seetharam A."/>
            <person name="Woodhouse M."/>
            <person name="Cannon E."/>
        </authorList>
    </citation>
    <scope>NUCLEOTIDE SEQUENCE [LARGE SCALE GENOMIC DNA]</scope>
    <source>
        <strain evidence="9">cv. B73</strain>
    </source>
</reference>
<evidence type="ECO:0000256" key="7">
    <source>
        <dbReference type="SAM" id="Phobius"/>
    </source>
</evidence>
<feature type="transmembrane region" description="Helical" evidence="7">
    <location>
        <begin position="78"/>
        <end position="96"/>
    </location>
</feature>